<keyword evidence="3" id="KW-1185">Reference proteome</keyword>
<protein>
    <submittedName>
        <fullName evidence="2">GDSL-type esterase/lipase family protein</fullName>
    </submittedName>
</protein>
<evidence type="ECO:0000313" key="3">
    <source>
        <dbReference type="Proteomes" id="UP001235303"/>
    </source>
</evidence>
<organism evidence="2 3">
    <name type="scientific">Roseofilum acuticapitatum BLCC-M154</name>
    <dbReference type="NCBI Taxonomy" id="3022444"/>
    <lineage>
        <taxon>Bacteria</taxon>
        <taxon>Bacillati</taxon>
        <taxon>Cyanobacteriota</taxon>
        <taxon>Cyanophyceae</taxon>
        <taxon>Desertifilales</taxon>
        <taxon>Desertifilaceae</taxon>
        <taxon>Roseofilum</taxon>
        <taxon>Roseofilum acuticapitatum</taxon>
    </lineage>
</organism>
<dbReference type="Pfam" id="PF13472">
    <property type="entry name" value="Lipase_GDSL_2"/>
    <property type="match status" value="1"/>
</dbReference>
<dbReference type="PANTHER" id="PTHR30383">
    <property type="entry name" value="THIOESTERASE 1/PROTEASE 1/LYSOPHOSPHOLIPASE L1"/>
    <property type="match status" value="1"/>
</dbReference>
<dbReference type="InterPro" id="IPR051532">
    <property type="entry name" value="Ester_Hydrolysis_Enzymes"/>
</dbReference>
<comment type="caution">
    <text evidence="2">The sequence shown here is derived from an EMBL/GenBank/DDBJ whole genome shotgun (WGS) entry which is preliminary data.</text>
</comment>
<dbReference type="Proteomes" id="UP001235303">
    <property type="component" value="Unassembled WGS sequence"/>
</dbReference>
<sequence length="249" mass="28507">MHYCPIASASQSSTRPSQKGSTLKIIAFGDSLVYGFGDVEGGGWVERLRRSWMAPESAGHVVYNLGVRGDRTPQVVQRLECEFCRRGELRNRLPDLLILSVGLNDSACVSRSQGRNYTDFDKFQAELNYLLDQAQDLCPVLFVGMVPVDESKMPFLDCLYYNHEQQYRYKEATRQACQQRQIPYLDLFDLWMQHSLSWQQERLGSDGLHPNVLGYQTIFQQICAWEPIQRLDRGVILPQSVGRSLQYSA</sequence>
<feature type="domain" description="SGNH hydrolase-type esterase" evidence="1">
    <location>
        <begin position="27"/>
        <end position="216"/>
    </location>
</feature>
<dbReference type="EMBL" id="JAQOSP010000116">
    <property type="protein sequence ID" value="MDJ1171390.1"/>
    <property type="molecule type" value="Genomic_DNA"/>
</dbReference>
<evidence type="ECO:0000259" key="1">
    <source>
        <dbReference type="Pfam" id="PF13472"/>
    </source>
</evidence>
<evidence type="ECO:0000313" key="2">
    <source>
        <dbReference type="EMBL" id="MDJ1171390.1"/>
    </source>
</evidence>
<dbReference type="RefSeq" id="WP_283755143.1">
    <property type="nucleotide sequence ID" value="NZ_JAQOSP010000116.1"/>
</dbReference>
<dbReference type="Gene3D" id="3.40.50.1110">
    <property type="entry name" value="SGNH hydrolase"/>
    <property type="match status" value="1"/>
</dbReference>
<dbReference type="SUPFAM" id="SSF52266">
    <property type="entry name" value="SGNH hydrolase"/>
    <property type="match status" value="1"/>
</dbReference>
<gene>
    <name evidence="2" type="ORF">PMG71_18320</name>
</gene>
<name>A0ABT7AWV0_9CYAN</name>
<reference evidence="2 3" key="1">
    <citation type="submission" date="2023-01" db="EMBL/GenBank/DDBJ databases">
        <title>Novel diversity within Roseofilum (Cyanobacteria; Desertifilaceae) from marine benthic mats with descriptions of four novel species.</title>
        <authorList>
            <person name="Wang Y."/>
            <person name="Berthold D.E."/>
            <person name="Hu J."/>
            <person name="Lefler F.W."/>
            <person name="Laughinghouse H.D. IV."/>
        </authorList>
    </citation>
    <scope>NUCLEOTIDE SEQUENCE [LARGE SCALE GENOMIC DNA]</scope>
    <source>
        <strain evidence="2 3">BLCC-M154</strain>
    </source>
</reference>
<dbReference type="InterPro" id="IPR013830">
    <property type="entry name" value="SGNH_hydro"/>
</dbReference>
<dbReference type="InterPro" id="IPR036514">
    <property type="entry name" value="SGNH_hydro_sf"/>
</dbReference>
<accession>A0ABT7AWV0</accession>
<dbReference type="PANTHER" id="PTHR30383:SF5">
    <property type="entry name" value="SGNH HYDROLASE-TYPE ESTERASE DOMAIN-CONTAINING PROTEIN"/>
    <property type="match status" value="1"/>
</dbReference>
<proteinExistence type="predicted"/>